<evidence type="ECO:0000256" key="1">
    <source>
        <dbReference type="SAM" id="MobiDB-lite"/>
    </source>
</evidence>
<feature type="transmembrane region" description="Helical" evidence="2">
    <location>
        <begin position="84"/>
        <end position="110"/>
    </location>
</feature>
<dbReference type="EMBL" id="QEAN01000284">
    <property type="protein sequence ID" value="TPX41129.1"/>
    <property type="molecule type" value="Genomic_DNA"/>
</dbReference>
<evidence type="ECO:0000313" key="3">
    <source>
        <dbReference type="EMBL" id="TPX41129.1"/>
    </source>
</evidence>
<protein>
    <submittedName>
        <fullName evidence="3">Uncharacterized protein</fullName>
    </submittedName>
</protein>
<evidence type="ECO:0000313" key="4">
    <source>
        <dbReference type="Proteomes" id="UP000317494"/>
    </source>
</evidence>
<gene>
    <name evidence="3" type="ORF">SeMB42_g05715</name>
</gene>
<accession>A0A507CPR7</accession>
<feature type="transmembrane region" description="Helical" evidence="2">
    <location>
        <begin position="152"/>
        <end position="182"/>
    </location>
</feature>
<organism evidence="3 4">
    <name type="scientific">Synchytrium endobioticum</name>
    <dbReference type="NCBI Taxonomy" id="286115"/>
    <lineage>
        <taxon>Eukaryota</taxon>
        <taxon>Fungi</taxon>
        <taxon>Fungi incertae sedis</taxon>
        <taxon>Chytridiomycota</taxon>
        <taxon>Chytridiomycota incertae sedis</taxon>
        <taxon>Chytridiomycetes</taxon>
        <taxon>Synchytriales</taxon>
        <taxon>Synchytriaceae</taxon>
        <taxon>Synchytrium</taxon>
    </lineage>
</organism>
<comment type="caution">
    <text evidence="3">The sequence shown here is derived from an EMBL/GenBank/DDBJ whole genome shotgun (WGS) entry which is preliminary data.</text>
</comment>
<feature type="region of interest" description="Disordered" evidence="1">
    <location>
        <begin position="429"/>
        <end position="460"/>
    </location>
</feature>
<feature type="region of interest" description="Disordered" evidence="1">
    <location>
        <begin position="206"/>
        <end position="251"/>
    </location>
</feature>
<dbReference type="VEuPathDB" id="FungiDB:SeMB42_g05715"/>
<dbReference type="Proteomes" id="UP000317494">
    <property type="component" value="Unassembled WGS sequence"/>
</dbReference>
<keyword evidence="4" id="KW-1185">Reference proteome</keyword>
<sequence length="619" mass="65989">MSKAVHLTRQPHFGTSLLPTLAAMKSCIACTDAATPSRVASGNAPASSPLAQLTLIPSKDCSHCVRQEYASADNVHVMGPDPSLLFILLGGGGAISAFKSLTCTAISLFFRADSMMGSKHGDAPLSSLGTRGNAVQPYGNHRLSRLHKRQTALGGGLGTVMVLVGGLMAAVVAFVVFFTVYYKCADFVDDIAERRRQRRIERENALVPVQRADMENPAPSSSGAAGGDRAHHAGLPSQRGPTSRITEDAPGRSVANMIPAASESKPVPYEDRLHLEKRNIAVVPSVDVLVPPSACPLASFGDIILMLALVYCGAIRGTSRRALQLYGHPSSRLRKRQGGIGTLGILSAIILSGVGAAFLACLIVAKYRAKNVVDVNEIYGSTPYSRQLPATLPQTMKAGFGGMPPPERSSPIRGNDFDLGGMSPFEPNRPVHVNVPDVAGMPPLESGSPLHENDSDLEGMPLLEPDSPVYANDFDLGGMSPFEPNRPVHVNVPDVAGMPPLESGSPLHENDSDLEGMPPLEPDSPIRYEAIPGYGAPISTLGVEDSDLSRAPPYSAIDGSSSFGDSPYLQQPGEHFWSTHVQPVEPDYDQPRYPGGDLSAAYEAYQRYDNPMLNWMAQR</sequence>
<keyword evidence="2" id="KW-0812">Transmembrane</keyword>
<dbReference type="AlphaFoldDB" id="A0A507CPR7"/>
<feature type="transmembrane region" description="Helical" evidence="2">
    <location>
        <begin position="340"/>
        <end position="365"/>
    </location>
</feature>
<name>A0A507CPR7_9FUNG</name>
<proteinExistence type="predicted"/>
<reference evidence="3 4" key="1">
    <citation type="journal article" date="2019" name="Sci. Rep.">
        <title>Comparative genomics of chytrid fungi reveal insights into the obligate biotrophic and pathogenic lifestyle of Synchytrium endobioticum.</title>
        <authorList>
            <person name="van de Vossenberg B.T.L.H."/>
            <person name="Warris S."/>
            <person name="Nguyen H.D.T."/>
            <person name="van Gent-Pelzer M.P.E."/>
            <person name="Joly D.L."/>
            <person name="van de Geest H.C."/>
            <person name="Bonants P.J.M."/>
            <person name="Smith D.S."/>
            <person name="Levesque C.A."/>
            <person name="van der Lee T.A.J."/>
        </authorList>
    </citation>
    <scope>NUCLEOTIDE SEQUENCE [LARGE SCALE GENOMIC DNA]</scope>
    <source>
        <strain evidence="3 4">MB42</strain>
    </source>
</reference>
<evidence type="ECO:0000256" key="2">
    <source>
        <dbReference type="SAM" id="Phobius"/>
    </source>
</evidence>
<keyword evidence="2" id="KW-1133">Transmembrane helix</keyword>
<feature type="region of interest" description="Disordered" evidence="1">
    <location>
        <begin position="543"/>
        <end position="567"/>
    </location>
</feature>
<keyword evidence="2" id="KW-0472">Membrane</keyword>
<feature type="region of interest" description="Disordered" evidence="1">
    <location>
        <begin position="497"/>
        <end position="531"/>
    </location>
</feature>